<keyword evidence="2" id="KW-1185">Reference proteome</keyword>
<dbReference type="AlphaFoldDB" id="A0A7R9BKM7"/>
<proteinExistence type="predicted"/>
<organism evidence="1">
    <name type="scientific">Notodromas monacha</name>
    <dbReference type="NCBI Taxonomy" id="399045"/>
    <lineage>
        <taxon>Eukaryota</taxon>
        <taxon>Metazoa</taxon>
        <taxon>Ecdysozoa</taxon>
        <taxon>Arthropoda</taxon>
        <taxon>Crustacea</taxon>
        <taxon>Oligostraca</taxon>
        <taxon>Ostracoda</taxon>
        <taxon>Podocopa</taxon>
        <taxon>Podocopida</taxon>
        <taxon>Cypridocopina</taxon>
        <taxon>Cypridoidea</taxon>
        <taxon>Cyprididae</taxon>
        <taxon>Notodromas</taxon>
    </lineage>
</organism>
<evidence type="ECO:0000313" key="1">
    <source>
        <dbReference type="EMBL" id="CAD7277077.1"/>
    </source>
</evidence>
<dbReference type="EMBL" id="CAJPEX010000792">
    <property type="protein sequence ID" value="CAG0917229.1"/>
    <property type="molecule type" value="Genomic_DNA"/>
</dbReference>
<dbReference type="Proteomes" id="UP000678499">
    <property type="component" value="Unassembled WGS sequence"/>
</dbReference>
<accession>A0A7R9BKM7</accession>
<protein>
    <submittedName>
        <fullName evidence="1">Uncharacterized protein</fullName>
    </submittedName>
</protein>
<evidence type="ECO:0000313" key="2">
    <source>
        <dbReference type="Proteomes" id="UP000678499"/>
    </source>
</evidence>
<dbReference type="EMBL" id="OA882829">
    <property type="protein sequence ID" value="CAD7277077.1"/>
    <property type="molecule type" value="Genomic_DNA"/>
</dbReference>
<sequence length="149" mass="17419">MCPTYQKRAIVERDINPCTTAFLFGRQHGRHLEMEASLKKRKGPPRITRRVRLENTLISRRLVAATVALRTNFDVRLLKVVSVDLRFAETDDFSQTGDNCSRRRTEFWKNRGVEPLLSNVFDRIEPLERKRTKNVTVEKMSAKENDNED</sequence>
<name>A0A7R9BKM7_9CRUS</name>
<reference evidence="1" key="1">
    <citation type="submission" date="2020-11" db="EMBL/GenBank/DDBJ databases">
        <authorList>
            <person name="Tran Van P."/>
        </authorList>
    </citation>
    <scope>NUCLEOTIDE SEQUENCE</scope>
</reference>
<gene>
    <name evidence="1" type="ORF">NMOB1V02_LOCUS4819</name>
</gene>